<keyword evidence="1" id="KW-1133">Transmembrane helix</keyword>
<keyword evidence="3" id="KW-1185">Reference proteome</keyword>
<accession>W9DPY0</accession>
<evidence type="ECO:0000313" key="3">
    <source>
        <dbReference type="Proteomes" id="UP000019483"/>
    </source>
</evidence>
<comment type="caution">
    <text evidence="2">The sequence shown here is derived from an EMBL/GenBank/DDBJ whole genome shotgun (WGS) entry which is preliminary data.</text>
</comment>
<protein>
    <submittedName>
        <fullName evidence="2">Uncharacterized protein</fullName>
    </submittedName>
</protein>
<gene>
    <name evidence="2" type="ORF">MettiDRAFT_0822</name>
</gene>
<sequence>MAWPVFDSRGGDRLNSTAFLCKCFDSEKKGYVTYGDILNTCLPAIVIWYIVAGALHGYLVGNYAVFTKIADPVEFLDYILNPYHAVPMMVPALIVLALFLVFLYCLAYAAIHVFFGLLSVFDALSGFMKKRVVECPQNATPEEMDVEDEVQCGVCGRWYPYGSYHECPEVDEE</sequence>
<feature type="transmembrane region" description="Helical" evidence="1">
    <location>
        <begin position="37"/>
        <end position="59"/>
    </location>
</feature>
<feature type="transmembrane region" description="Helical" evidence="1">
    <location>
        <begin position="88"/>
        <end position="121"/>
    </location>
</feature>
<dbReference type="STRING" id="1090322.MettiDRAFT_0822"/>
<evidence type="ECO:0000313" key="2">
    <source>
        <dbReference type="EMBL" id="ETA67398.1"/>
    </source>
</evidence>
<dbReference type="EMBL" id="AZAJ01000001">
    <property type="protein sequence ID" value="ETA67398.1"/>
    <property type="molecule type" value="Genomic_DNA"/>
</dbReference>
<organism evidence="2 3">
    <name type="scientific">Methanolobus tindarius DSM 2278</name>
    <dbReference type="NCBI Taxonomy" id="1090322"/>
    <lineage>
        <taxon>Archaea</taxon>
        <taxon>Methanobacteriati</taxon>
        <taxon>Methanobacteriota</taxon>
        <taxon>Stenosarchaea group</taxon>
        <taxon>Methanomicrobia</taxon>
        <taxon>Methanosarcinales</taxon>
        <taxon>Methanosarcinaceae</taxon>
        <taxon>Methanolobus</taxon>
    </lineage>
</organism>
<name>W9DPY0_METTI</name>
<proteinExistence type="predicted"/>
<dbReference type="Proteomes" id="UP000019483">
    <property type="component" value="Unassembled WGS sequence"/>
</dbReference>
<dbReference type="AlphaFoldDB" id="W9DPY0"/>
<evidence type="ECO:0000256" key="1">
    <source>
        <dbReference type="SAM" id="Phobius"/>
    </source>
</evidence>
<keyword evidence="1" id="KW-0812">Transmembrane</keyword>
<reference evidence="2 3" key="1">
    <citation type="submission" date="2013-08" db="EMBL/GenBank/DDBJ databases">
        <authorList>
            <consortium name="DOE Joint Genome Institute"/>
            <person name="Eisen J."/>
            <person name="Huntemann M."/>
            <person name="Han J."/>
            <person name="Chen A."/>
            <person name="Kyrpides N."/>
            <person name="Mavromatis K."/>
            <person name="Markowitz V."/>
            <person name="Palaniappan K."/>
            <person name="Ivanova N."/>
            <person name="Schaumberg A."/>
            <person name="Pati A."/>
            <person name="Liolios K."/>
            <person name="Nordberg H.P."/>
            <person name="Cantor M.N."/>
            <person name="Hua S.X."/>
            <person name="Woyke T."/>
        </authorList>
    </citation>
    <scope>NUCLEOTIDE SEQUENCE [LARGE SCALE GENOMIC DNA]</scope>
    <source>
        <strain evidence="2 3">DSM 2278</strain>
    </source>
</reference>
<keyword evidence="1" id="KW-0472">Membrane</keyword>